<protein>
    <submittedName>
        <fullName evidence="2">Uncharacterized protein</fullName>
    </submittedName>
</protein>
<dbReference type="AlphaFoldDB" id="A0AAD9AUT9"/>
<feature type="compositionally biased region" description="Polar residues" evidence="1">
    <location>
        <begin position="174"/>
        <end position="189"/>
    </location>
</feature>
<gene>
    <name evidence="2" type="ORF">CCHR01_02959</name>
</gene>
<reference evidence="2" key="1">
    <citation type="submission" date="2023-01" db="EMBL/GenBank/DDBJ databases">
        <title>Colletotrichum chrysophilum M932 genome sequence.</title>
        <authorList>
            <person name="Baroncelli R."/>
        </authorList>
    </citation>
    <scope>NUCLEOTIDE SEQUENCE</scope>
    <source>
        <strain evidence="2">M932</strain>
    </source>
</reference>
<evidence type="ECO:0000313" key="2">
    <source>
        <dbReference type="EMBL" id="KAK1854443.1"/>
    </source>
</evidence>
<organism evidence="2 3">
    <name type="scientific">Colletotrichum chrysophilum</name>
    <dbReference type="NCBI Taxonomy" id="1836956"/>
    <lineage>
        <taxon>Eukaryota</taxon>
        <taxon>Fungi</taxon>
        <taxon>Dikarya</taxon>
        <taxon>Ascomycota</taxon>
        <taxon>Pezizomycotina</taxon>
        <taxon>Sordariomycetes</taxon>
        <taxon>Hypocreomycetidae</taxon>
        <taxon>Glomerellales</taxon>
        <taxon>Glomerellaceae</taxon>
        <taxon>Colletotrichum</taxon>
        <taxon>Colletotrichum gloeosporioides species complex</taxon>
    </lineage>
</organism>
<keyword evidence="3" id="KW-1185">Reference proteome</keyword>
<dbReference type="EMBL" id="JAQOWY010000037">
    <property type="protein sequence ID" value="KAK1854443.1"/>
    <property type="molecule type" value="Genomic_DNA"/>
</dbReference>
<feature type="region of interest" description="Disordered" evidence="1">
    <location>
        <begin position="1"/>
        <end position="32"/>
    </location>
</feature>
<evidence type="ECO:0000313" key="3">
    <source>
        <dbReference type="Proteomes" id="UP001243330"/>
    </source>
</evidence>
<proteinExistence type="predicted"/>
<dbReference type="Proteomes" id="UP001243330">
    <property type="component" value="Unassembled WGS sequence"/>
</dbReference>
<evidence type="ECO:0000256" key="1">
    <source>
        <dbReference type="SAM" id="MobiDB-lite"/>
    </source>
</evidence>
<accession>A0AAD9AUT9</accession>
<name>A0AAD9AUT9_9PEZI</name>
<feature type="region of interest" description="Disordered" evidence="1">
    <location>
        <begin position="143"/>
        <end position="191"/>
    </location>
</feature>
<comment type="caution">
    <text evidence="2">The sequence shown here is derived from an EMBL/GenBank/DDBJ whole genome shotgun (WGS) entry which is preliminary data.</text>
</comment>
<sequence>MGRQPTPRPRSKGRLRSRTTQAGERGPASTRLASWRLVGEAGGSGKRAAWYQHRTRRDLPQQSWSDSPPGAVLPAAGLPNQQAPACHTVCGRRELVWHSSRSSFVIVSKCSASHENPSGLLPRLMRRCARVTRLRLAKGRCRMSNAPADGSRNRGRTCKDTIGNGPRDSDLRGWSSQTGYRPTEETGQGNRLAKRAGLTGHGRVLLHQA</sequence>